<dbReference type="EMBL" id="JAQIZT010000001">
    <property type="protein sequence ID" value="KAJ7014101.1"/>
    <property type="molecule type" value="Genomic_DNA"/>
</dbReference>
<keyword evidence="2" id="KW-1185">Reference proteome</keyword>
<name>A0AAD6RS29_9ROSI</name>
<protein>
    <submittedName>
        <fullName evidence="1">Uncharacterized protein</fullName>
    </submittedName>
</protein>
<reference evidence="1 2" key="1">
    <citation type="journal article" date="2023" name="Mol. Ecol. Resour.">
        <title>Chromosome-level genome assembly of a triploid poplar Populus alba 'Berolinensis'.</title>
        <authorList>
            <person name="Chen S."/>
            <person name="Yu Y."/>
            <person name="Wang X."/>
            <person name="Wang S."/>
            <person name="Zhang T."/>
            <person name="Zhou Y."/>
            <person name="He R."/>
            <person name="Meng N."/>
            <person name="Wang Y."/>
            <person name="Liu W."/>
            <person name="Liu Z."/>
            <person name="Liu J."/>
            <person name="Guo Q."/>
            <person name="Huang H."/>
            <person name="Sederoff R.R."/>
            <person name="Wang G."/>
            <person name="Qu G."/>
            <person name="Chen S."/>
        </authorList>
    </citation>
    <scope>NUCLEOTIDE SEQUENCE [LARGE SCALE GENOMIC DNA]</scope>
    <source>
        <strain evidence="1">SC-2020</strain>
    </source>
</reference>
<dbReference type="Proteomes" id="UP001164929">
    <property type="component" value="Chromosome 1"/>
</dbReference>
<evidence type="ECO:0000313" key="2">
    <source>
        <dbReference type="Proteomes" id="UP001164929"/>
    </source>
</evidence>
<organism evidence="1 2">
    <name type="scientific">Populus alba x Populus x berolinensis</name>
    <dbReference type="NCBI Taxonomy" id="444605"/>
    <lineage>
        <taxon>Eukaryota</taxon>
        <taxon>Viridiplantae</taxon>
        <taxon>Streptophyta</taxon>
        <taxon>Embryophyta</taxon>
        <taxon>Tracheophyta</taxon>
        <taxon>Spermatophyta</taxon>
        <taxon>Magnoliopsida</taxon>
        <taxon>eudicotyledons</taxon>
        <taxon>Gunneridae</taxon>
        <taxon>Pentapetalae</taxon>
        <taxon>rosids</taxon>
        <taxon>fabids</taxon>
        <taxon>Malpighiales</taxon>
        <taxon>Salicaceae</taxon>
        <taxon>Saliceae</taxon>
        <taxon>Populus</taxon>
    </lineage>
</organism>
<sequence>MSHVLNFSFKRFTSLESHNVCVLENKCFDQLIIAAKRMVNYDLSSRIFHNLAIIMIDEQYQIIEQEDERTNCLGIGMFIVEKEDFLQVSTSWLKIFCRFLQELLWR</sequence>
<proteinExistence type="predicted"/>
<comment type="caution">
    <text evidence="1">The sequence shown here is derived from an EMBL/GenBank/DDBJ whole genome shotgun (WGS) entry which is preliminary data.</text>
</comment>
<evidence type="ECO:0000313" key="1">
    <source>
        <dbReference type="EMBL" id="KAJ7014101.1"/>
    </source>
</evidence>
<dbReference type="AlphaFoldDB" id="A0AAD6RS29"/>
<accession>A0AAD6RS29</accession>
<gene>
    <name evidence="1" type="ORF">NC653_003655</name>
</gene>